<dbReference type="EMBL" id="JAUJDW010000057">
    <property type="protein sequence ID" value="KAK0645155.1"/>
    <property type="molecule type" value="Genomic_DNA"/>
</dbReference>
<dbReference type="AlphaFoldDB" id="A0AA40CNJ5"/>
<feature type="region of interest" description="Disordered" evidence="1">
    <location>
        <begin position="38"/>
        <end position="65"/>
    </location>
</feature>
<comment type="caution">
    <text evidence="2">The sequence shown here is derived from an EMBL/GenBank/DDBJ whole genome shotgun (WGS) entry which is preliminary data.</text>
</comment>
<evidence type="ECO:0000313" key="3">
    <source>
        <dbReference type="Proteomes" id="UP001175001"/>
    </source>
</evidence>
<accession>A0AA40CNJ5</accession>
<dbReference type="Proteomes" id="UP001175001">
    <property type="component" value="Unassembled WGS sequence"/>
</dbReference>
<keyword evidence="3" id="KW-1185">Reference proteome</keyword>
<feature type="compositionally biased region" description="Acidic residues" evidence="1">
    <location>
        <begin position="44"/>
        <end position="57"/>
    </location>
</feature>
<organism evidence="2 3">
    <name type="scientific">Lasiodiplodia hormozganensis</name>
    <dbReference type="NCBI Taxonomy" id="869390"/>
    <lineage>
        <taxon>Eukaryota</taxon>
        <taxon>Fungi</taxon>
        <taxon>Dikarya</taxon>
        <taxon>Ascomycota</taxon>
        <taxon>Pezizomycotina</taxon>
        <taxon>Dothideomycetes</taxon>
        <taxon>Dothideomycetes incertae sedis</taxon>
        <taxon>Botryosphaeriales</taxon>
        <taxon>Botryosphaeriaceae</taxon>
        <taxon>Lasiodiplodia</taxon>
    </lineage>
</organism>
<gene>
    <name evidence="2" type="ORF">DIS24_g8170</name>
</gene>
<sequence>MMFFVRTQLQRGGQRTPEYTFTPEQFAAFNRLIEEAKGRQNDGCTDEAEDEGDDGREGEDSRQQSKLGGVQRACLDFCIELLDYRSAGEDCDSALVCASAILGVEPTGDNWRPPQTYTPILSSIIKVAKCMIVQKAIEMAPPADEASLFSAGRPFGFGSSSSSNGGAVGANKLQSVTETMGRLMMRDSNSHSPMQLLLDFRAHGMMINMNIMTKGQGESMHDPTDG</sequence>
<reference evidence="2" key="1">
    <citation type="submission" date="2023-06" db="EMBL/GenBank/DDBJ databases">
        <title>Multi-omics analyses reveal the molecular pathogenesis toolkit of Lasiodiplodia hormozganensis, a cross-kingdom pathogen.</title>
        <authorList>
            <person name="Felix C."/>
            <person name="Meneses R."/>
            <person name="Goncalves M.F.M."/>
            <person name="Tilleman L."/>
            <person name="Duarte A.S."/>
            <person name="Jorrin-Novo J.V."/>
            <person name="Van De Peer Y."/>
            <person name="Deforce D."/>
            <person name="Van Nieuwerburgh F."/>
            <person name="Esteves A.C."/>
            <person name="Alves A."/>
        </authorList>
    </citation>
    <scope>NUCLEOTIDE SEQUENCE</scope>
    <source>
        <strain evidence="2">CBS 339.90</strain>
    </source>
</reference>
<evidence type="ECO:0000313" key="2">
    <source>
        <dbReference type="EMBL" id="KAK0645155.1"/>
    </source>
</evidence>
<protein>
    <submittedName>
        <fullName evidence="2">Uncharacterized protein</fullName>
    </submittedName>
</protein>
<name>A0AA40CNJ5_9PEZI</name>
<proteinExistence type="predicted"/>
<evidence type="ECO:0000256" key="1">
    <source>
        <dbReference type="SAM" id="MobiDB-lite"/>
    </source>
</evidence>